<dbReference type="AlphaFoldDB" id="A0A7W6HF74"/>
<feature type="domain" description="Sigma-54 factor interaction" evidence="19">
    <location>
        <begin position="118"/>
        <end position="348"/>
    </location>
</feature>
<evidence type="ECO:0000256" key="15">
    <source>
        <dbReference type="ARBA" id="ARBA00031910"/>
    </source>
</evidence>
<reference evidence="21 22" key="1">
    <citation type="submission" date="2020-08" db="EMBL/GenBank/DDBJ databases">
        <title>Genomic Encyclopedia of Type Strains, Phase IV (KMG-IV): sequencing the most valuable type-strain genomes for metagenomic binning, comparative biology and taxonomic classification.</title>
        <authorList>
            <person name="Goeker M."/>
        </authorList>
    </citation>
    <scope>NUCLEOTIDE SEQUENCE [LARGE SCALE GENOMIC DNA]</scope>
    <source>
        <strain evidence="21 22">DSM 103570</strain>
    </source>
</reference>
<dbReference type="GO" id="GO:0005524">
    <property type="term" value="F:ATP binding"/>
    <property type="evidence" value="ECO:0007669"/>
    <property type="project" value="UniProtKB-KW"/>
</dbReference>
<evidence type="ECO:0000256" key="9">
    <source>
        <dbReference type="ARBA" id="ARBA00023015"/>
    </source>
</evidence>
<evidence type="ECO:0000256" key="12">
    <source>
        <dbReference type="ARBA" id="ARBA00023163"/>
    </source>
</evidence>
<dbReference type="PROSITE" id="PS00675">
    <property type="entry name" value="SIGMA54_INTERACT_1"/>
    <property type="match status" value="1"/>
</dbReference>
<organism evidence="21 22">
    <name type="scientific">Aurantimonas endophytica</name>
    <dbReference type="NCBI Taxonomy" id="1522175"/>
    <lineage>
        <taxon>Bacteria</taxon>
        <taxon>Pseudomonadati</taxon>
        <taxon>Pseudomonadota</taxon>
        <taxon>Alphaproteobacteria</taxon>
        <taxon>Hyphomicrobiales</taxon>
        <taxon>Aurantimonadaceae</taxon>
        <taxon>Aurantimonas</taxon>
    </lineage>
</organism>
<dbReference type="PROSITE" id="PS00676">
    <property type="entry name" value="SIGMA54_INTERACT_2"/>
    <property type="match status" value="1"/>
</dbReference>
<dbReference type="InterPro" id="IPR003593">
    <property type="entry name" value="AAA+_ATPase"/>
</dbReference>
<accession>A0A7W6HF74</accession>
<dbReference type="SMART" id="SM00382">
    <property type="entry name" value="AAA"/>
    <property type="match status" value="1"/>
</dbReference>
<comment type="function">
    <text evidence="16">Member of the two-component regulatory system NtrB/NtrC, which controls expression of the nitrogen-regulated (ntr) genes in response to nitrogen limitation. Phosphorylated NtrC binds directly to DNA and stimulates the formation of open promoter-sigma54-RNA polymerase complexes.</text>
</comment>
<keyword evidence="12" id="KW-0804">Transcription</keyword>
<name>A0A7W6HF74_9HYPH</name>
<evidence type="ECO:0000256" key="4">
    <source>
        <dbReference type="ARBA" id="ARBA00022491"/>
    </source>
</evidence>
<evidence type="ECO:0000256" key="10">
    <source>
        <dbReference type="ARBA" id="ARBA00023125"/>
    </source>
</evidence>
<evidence type="ECO:0000313" key="22">
    <source>
        <dbReference type="Proteomes" id="UP000588647"/>
    </source>
</evidence>
<dbReference type="PANTHER" id="PTHR32071:SF95">
    <property type="entry name" value="DNA-BINDING TRANSCRIPTIONAL REGULATOR NTRC"/>
    <property type="match status" value="1"/>
</dbReference>
<dbReference type="Pfam" id="PF00072">
    <property type="entry name" value="Response_reg"/>
    <property type="match status" value="1"/>
</dbReference>
<dbReference type="Pfam" id="PF02954">
    <property type="entry name" value="HTH_8"/>
    <property type="match status" value="1"/>
</dbReference>
<evidence type="ECO:0000256" key="7">
    <source>
        <dbReference type="ARBA" id="ARBA00022840"/>
    </source>
</evidence>
<dbReference type="InterPro" id="IPR025662">
    <property type="entry name" value="Sigma_54_int_dom_ATP-bd_1"/>
</dbReference>
<dbReference type="Gene3D" id="3.40.50.300">
    <property type="entry name" value="P-loop containing nucleotide triphosphate hydrolases"/>
    <property type="match status" value="1"/>
</dbReference>
<evidence type="ECO:0000313" key="21">
    <source>
        <dbReference type="EMBL" id="MBB4003946.1"/>
    </source>
</evidence>
<dbReference type="SUPFAM" id="SSF46689">
    <property type="entry name" value="Homeodomain-like"/>
    <property type="match status" value="1"/>
</dbReference>
<comment type="subcellular location">
    <subcellularLocation>
        <location evidence="1">Cytoplasm</location>
    </subcellularLocation>
</comment>
<dbReference type="InterPro" id="IPR025944">
    <property type="entry name" value="Sigma_54_int_dom_CS"/>
</dbReference>
<dbReference type="Gene3D" id="1.10.8.60">
    <property type="match status" value="1"/>
</dbReference>
<dbReference type="Proteomes" id="UP000588647">
    <property type="component" value="Unassembled WGS sequence"/>
</dbReference>
<comment type="caution">
    <text evidence="21">The sequence shown here is derived from an EMBL/GenBank/DDBJ whole genome shotgun (WGS) entry which is preliminary data.</text>
</comment>
<dbReference type="Pfam" id="PF25601">
    <property type="entry name" value="AAA_lid_14"/>
    <property type="match status" value="1"/>
</dbReference>
<dbReference type="SUPFAM" id="SSF52172">
    <property type="entry name" value="CheY-like"/>
    <property type="match status" value="1"/>
</dbReference>
<dbReference type="Gene3D" id="3.40.50.2300">
    <property type="match status" value="1"/>
</dbReference>
<dbReference type="InterPro" id="IPR009057">
    <property type="entry name" value="Homeodomain-like_sf"/>
</dbReference>
<evidence type="ECO:0000259" key="19">
    <source>
        <dbReference type="PROSITE" id="PS50045"/>
    </source>
</evidence>
<dbReference type="FunFam" id="3.40.50.300:FF:000006">
    <property type="entry name" value="DNA-binding transcriptional regulator NtrC"/>
    <property type="match status" value="1"/>
</dbReference>
<keyword evidence="10 21" id="KW-0238">DNA-binding</keyword>
<evidence type="ECO:0000256" key="3">
    <source>
        <dbReference type="ARBA" id="ARBA00022490"/>
    </source>
</evidence>
<feature type="domain" description="Response regulatory" evidence="20">
    <location>
        <begin position="1"/>
        <end position="97"/>
    </location>
</feature>
<dbReference type="InterPro" id="IPR025943">
    <property type="entry name" value="Sigma_54_int_dom_ATP-bd_2"/>
</dbReference>
<dbReference type="Pfam" id="PF00158">
    <property type="entry name" value="Sigma54_activat"/>
    <property type="match status" value="1"/>
</dbReference>
<dbReference type="InterPro" id="IPR002197">
    <property type="entry name" value="HTH_Fis"/>
</dbReference>
<evidence type="ECO:0000256" key="18">
    <source>
        <dbReference type="SAM" id="MobiDB-lite"/>
    </source>
</evidence>
<dbReference type="GO" id="GO:0005737">
    <property type="term" value="C:cytoplasm"/>
    <property type="evidence" value="ECO:0007669"/>
    <property type="project" value="UniProtKB-SubCell"/>
</dbReference>
<dbReference type="GO" id="GO:0000160">
    <property type="term" value="P:phosphorelay signal transduction system"/>
    <property type="evidence" value="ECO:0007669"/>
    <property type="project" value="UniProtKB-KW"/>
</dbReference>
<dbReference type="PRINTS" id="PR01590">
    <property type="entry name" value="HTHFIS"/>
</dbReference>
<evidence type="ECO:0000256" key="6">
    <source>
        <dbReference type="ARBA" id="ARBA00022741"/>
    </source>
</evidence>
<keyword evidence="9" id="KW-0805">Transcription regulation</keyword>
<dbReference type="PROSITE" id="PS50110">
    <property type="entry name" value="RESPONSE_REGULATORY"/>
    <property type="match status" value="1"/>
</dbReference>
<evidence type="ECO:0000256" key="17">
    <source>
        <dbReference type="PROSITE-ProRule" id="PRU00169"/>
    </source>
</evidence>
<evidence type="ECO:0000256" key="16">
    <source>
        <dbReference type="ARBA" id="ARBA00043886"/>
    </source>
</evidence>
<dbReference type="RefSeq" id="WP_246368056.1">
    <property type="nucleotide sequence ID" value="NZ_JAAAMM010000004.1"/>
</dbReference>
<protein>
    <recommendedName>
        <fullName evidence="2">DNA-binding transcriptional regulator NtrC</fullName>
    </recommendedName>
    <alternativeName>
        <fullName evidence="14">Nitrogen regulation protein NR(I)</fullName>
    </alternativeName>
    <alternativeName>
        <fullName evidence="15">Nitrogen regulator I</fullName>
    </alternativeName>
</protein>
<sequence>MGYTPICCAGGRAALETLDGKHRGSIMAVVLDLMMPDTGGLEVLAEMRRREIAIPVVVQTARGSIETVVEAMRAGAFDFLVKPFSPDRFRDVLGSASRMPAAPRRPALAGRSRRLLATADASPALRPVLLAAAKAARSAIPVLIEGETGVGKEWLAAAIQAEGNRAEQPFVTLNCGAIPADLAESILFGHEKGAFTDAGQRHDGKFLQADGGTLFLDEVGELPMAAQVKLLRVLQTGEVDLLGGTTKKRVDVRIISATNRGLAAAVAAGRFREDLFYRLNAFEIHVPPLRERRDEIPGLAKTFLDRYGQLERQAPGRLMSRGALDLLQRYDWPGNIRQLENAVYRALVLSESETLEAADFAHVAALVTATSRPGPPSEPQLDSTDHPNPGRSIEIDSHAAPAAFPLRDETGQIRRIEDIEADVIRIALCQYEGQMSEIARRLGIGRSTLYRKMREYNIGT</sequence>
<dbReference type="PROSITE" id="PS50045">
    <property type="entry name" value="SIGMA54_INTERACT_4"/>
    <property type="match status" value="1"/>
</dbReference>
<evidence type="ECO:0000256" key="14">
    <source>
        <dbReference type="ARBA" id="ARBA00029881"/>
    </source>
</evidence>
<dbReference type="InterPro" id="IPR058031">
    <property type="entry name" value="AAA_lid_NorR"/>
</dbReference>
<dbReference type="PROSITE" id="PS00688">
    <property type="entry name" value="SIGMA54_INTERACT_3"/>
    <property type="match status" value="1"/>
</dbReference>
<keyword evidence="11" id="KW-0010">Activator</keyword>
<dbReference type="Gene3D" id="1.10.10.60">
    <property type="entry name" value="Homeodomain-like"/>
    <property type="match status" value="1"/>
</dbReference>
<evidence type="ECO:0000256" key="11">
    <source>
        <dbReference type="ARBA" id="ARBA00023159"/>
    </source>
</evidence>
<dbReference type="GO" id="GO:0006355">
    <property type="term" value="P:regulation of DNA-templated transcription"/>
    <property type="evidence" value="ECO:0007669"/>
    <property type="project" value="InterPro"/>
</dbReference>
<feature type="region of interest" description="Disordered" evidence="18">
    <location>
        <begin position="371"/>
        <end position="400"/>
    </location>
</feature>
<proteinExistence type="predicted"/>
<keyword evidence="8" id="KW-0902">Two-component regulatory system</keyword>
<keyword evidence="7" id="KW-0067">ATP-binding</keyword>
<keyword evidence="6" id="KW-0547">Nucleotide-binding</keyword>
<evidence type="ECO:0000256" key="8">
    <source>
        <dbReference type="ARBA" id="ARBA00023012"/>
    </source>
</evidence>
<evidence type="ECO:0000256" key="5">
    <source>
        <dbReference type="ARBA" id="ARBA00022553"/>
    </source>
</evidence>
<keyword evidence="5 17" id="KW-0597">Phosphoprotein</keyword>
<dbReference type="InterPro" id="IPR001789">
    <property type="entry name" value="Sig_transdc_resp-reg_receiver"/>
</dbReference>
<dbReference type="EMBL" id="JACIEM010000004">
    <property type="protein sequence ID" value="MBB4003946.1"/>
    <property type="molecule type" value="Genomic_DNA"/>
</dbReference>
<evidence type="ECO:0000259" key="20">
    <source>
        <dbReference type="PROSITE" id="PS50110"/>
    </source>
</evidence>
<dbReference type="InterPro" id="IPR002078">
    <property type="entry name" value="Sigma_54_int"/>
</dbReference>
<dbReference type="GO" id="GO:0043565">
    <property type="term" value="F:sequence-specific DNA binding"/>
    <property type="evidence" value="ECO:0007669"/>
    <property type="project" value="InterPro"/>
</dbReference>
<dbReference type="SMART" id="SM00448">
    <property type="entry name" value="REC"/>
    <property type="match status" value="1"/>
</dbReference>
<dbReference type="InterPro" id="IPR027417">
    <property type="entry name" value="P-loop_NTPase"/>
</dbReference>
<evidence type="ECO:0000256" key="13">
    <source>
        <dbReference type="ARBA" id="ARBA00023231"/>
    </source>
</evidence>
<evidence type="ECO:0000256" key="1">
    <source>
        <dbReference type="ARBA" id="ARBA00004496"/>
    </source>
</evidence>
<dbReference type="CDD" id="cd00009">
    <property type="entry name" value="AAA"/>
    <property type="match status" value="1"/>
</dbReference>
<gene>
    <name evidence="21" type="ORF">GGR03_003034</name>
</gene>
<keyword evidence="13" id="KW-0535">Nitrogen fixation</keyword>
<feature type="modified residue" description="4-aspartylphosphate" evidence="17">
    <location>
        <position position="32"/>
    </location>
</feature>
<keyword evidence="4" id="KW-0678">Repressor</keyword>
<dbReference type="SUPFAM" id="SSF52540">
    <property type="entry name" value="P-loop containing nucleoside triphosphate hydrolases"/>
    <property type="match status" value="1"/>
</dbReference>
<keyword evidence="22" id="KW-1185">Reference proteome</keyword>
<dbReference type="PANTHER" id="PTHR32071">
    <property type="entry name" value="TRANSCRIPTIONAL REGULATORY PROTEIN"/>
    <property type="match status" value="1"/>
</dbReference>
<keyword evidence="3" id="KW-0963">Cytoplasm</keyword>
<evidence type="ECO:0000256" key="2">
    <source>
        <dbReference type="ARBA" id="ARBA00019059"/>
    </source>
</evidence>
<dbReference type="InterPro" id="IPR011006">
    <property type="entry name" value="CheY-like_superfamily"/>
</dbReference>